<reference evidence="1" key="1">
    <citation type="submission" date="2021-10" db="EMBL/GenBank/DDBJ databases">
        <title>De novo Genome Assembly of Clathrus columnatus (Basidiomycota, Fungi) Using Illumina and Nanopore Sequence Data.</title>
        <authorList>
            <person name="Ogiso-Tanaka E."/>
            <person name="Itagaki H."/>
            <person name="Hosoya T."/>
            <person name="Hosaka K."/>
        </authorList>
    </citation>
    <scope>NUCLEOTIDE SEQUENCE</scope>
    <source>
        <strain evidence="1">MO-923</strain>
    </source>
</reference>
<dbReference type="EMBL" id="BPWL01000010">
    <property type="protein sequence ID" value="GJJ14766.1"/>
    <property type="molecule type" value="Genomic_DNA"/>
</dbReference>
<evidence type="ECO:0008006" key="3">
    <source>
        <dbReference type="Google" id="ProtNLM"/>
    </source>
</evidence>
<comment type="caution">
    <text evidence="1">The sequence shown here is derived from an EMBL/GenBank/DDBJ whole genome shotgun (WGS) entry which is preliminary data.</text>
</comment>
<dbReference type="InterPro" id="IPR032675">
    <property type="entry name" value="LRR_dom_sf"/>
</dbReference>
<evidence type="ECO:0000313" key="2">
    <source>
        <dbReference type="Proteomes" id="UP001050691"/>
    </source>
</evidence>
<dbReference type="Gene3D" id="3.80.10.10">
    <property type="entry name" value="Ribonuclease Inhibitor"/>
    <property type="match status" value="1"/>
</dbReference>
<dbReference type="AlphaFoldDB" id="A0AAV5AQV4"/>
<gene>
    <name evidence="1" type="ORF">Clacol_009034</name>
</gene>
<evidence type="ECO:0000313" key="1">
    <source>
        <dbReference type="EMBL" id="GJJ14766.1"/>
    </source>
</evidence>
<organism evidence="1 2">
    <name type="scientific">Clathrus columnatus</name>
    <dbReference type="NCBI Taxonomy" id="1419009"/>
    <lineage>
        <taxon>Eukaryota</taxon>
        <taxon>Fungi</taxon>
        <taxon>Dikarya</taxon>
        <taxon>Basidiomycota</taxon>
        <taxon>Agaricomycotina</taxon>
        <taxon>Agaricomycetes</taxon>
        <taxon>Phallomycetidae</taxon>
        <taxon>Phallales</taxon>
        <taxon>Clathraceae</taxon>
        <taxon>Clathrus</taxon>
    </lineage>
</organism>
<protein>
    <recommendedName>
        <fullName evidence="3">F-box domain-containing protein</fullName>
    </recommendedName>
</protein>
<dbReference type="SUPFAM" id="SSF52047">
    <property type="entry name" value="RNI-like"/>
    <property type="match status" value="1"/>
</dbReference>
<proteinExistence type="predicted"/>
<accession>A0AAV5AQV4</accession>
<keyword evidence="2" id="KW-1185">Reference proteome</keyword>
<sequence>MAIFADLPIELLPLILSFVIKPHHLTQCCLLNKTFASFATSQLYEKIYIYAWHKESKTKVRNLFRTLSAHPELAKWVRRLELRDFPKVFSVAERHALTQLCAAGLNNCSALQACTWTRDQTLTSEILEALKGCLSLTELEINGHSITYSPESLLEFTSLTKISLIMPSAEVIALLPLWLEKNALNLISLQVICKSSGLLTDQTLSIISPSLIKLKHLHLIGCIKVTHQGIGALLHSNETGFESLGLEGLSLSFVTNFFLSLQSITLTLPNTPITSQWTTEFLSFTEHSSLTRIHLYQSTGVRLKARLNTGVMHGFMESLLWIHASRLQTLSVHRLNLDPQTIDLICLQCPHLENLFVVVNTSEIDEIIPSLSKSKTLRNIHINFPFNSNVGRLPPDKVLQIAMSISPQLQQIGFANRTLTLVQIRRVARLNEYNEITVDVSLGPYEQLEVPEQFLVVKL</sequence>
<dbReference type="Proteomes" id="UP001050691">
    <property type="component" value="Unassembled WGS sequence"/>
</dbReference>
<name>A0AAV5AQV4_9AGAM</name>